<reference evidence="1 2" key="1">
    <citation type="submission" date="2015-01" db="EMBL/GenBank/DDBJ databases">
        <title>Evolution of Trichinella species and genotypes.</title>
        <authorList>
            <person name="Korhonen P.K."/>
            <person name="Edoardo P."/>
            <person name="Giuseppe L.R."/>
            <person name="Gasser R.B."/>
        </authorList>
    </citation>
    <scope>NUCLEOTIDE SEQUENCE [LARGE SCALE GENOMIC DNA]</scope>
    <source>
        <strain evidence="1">ISS141</strain>
    </source>
</reference>
<proteinExistence type="predicted"/>
<dbReference type="AlphaFoldDB" id="A0A0V0YE44"/>
<sequence>MSNKSDGQNVKWLMAVMSQNVCCRGIVKAWCQDEESYANVIFCFQLGRRLQHFCTMCSEYLDVSCVQQEIVEGGMLAGAEAV</sequence>
<evidence type="ECO:0000313" key="1">
    <source>
        <dbReference type="EMBL" id="KRX98657.1"/>
    </source>
</evidence>
<dbReference type="Proteomes" id="UP000054815">
    <property type="component" value="Unassembled WGS sequence"/>
</dbReference>
<evidence type="ECO:0000313" key="2">
    <source>
        <dbReference type="Proteomes" id="UP000054815"/>
    </source>
</evidence>
<dbReference type="EMBL" id="JYDU01000020">
    <property type="protein sequence ID" value="KRX98657.1"/>
    <property type="molecule type" value="Genomic_DNA"/>
</dbReference>
<name>A0A0V0YE44_TRIPS</name>
<comment type="caution">
    <text evidence="1">The sequence shown here is derived from an EMBL/GenBank/DDBJ whole genome shotgun (WGS) entry which is preliminary data.</text>
</comment>
<organism evidence="1 2">
    <name type="scientific">Trichinella pseudospiralis</name>
    <name type="common">Parasitic roundworm</name>
    <dbReference type="NCBI Taxonomy" id="6337"/>
    <lineage>
        <taxon>Eukaryota</taxon>
        <taxon>Metazoa</taxon>
        <taxon>Ecdysozoa</taxon>
        <taxon>Nematoda</taxon>
        <taxon>Enoplea</taxon>
        <taxon>Dorylaimia</taxon>
        <taxon>Trichinellida</taxon>
        <taxon>Trichinellidae</taxon>
        <taxon>Trichinella</taxon>
    </lineage>
</organism>
<gene>
    <name evidence="1" type="ORF">T4E_11047</name>
</gene>
<protein>
    <submittedName>
        <fullName evidence="1">Uncharacterized protein</fullName>
    </submittedName>
</protein>
<accession>A0A0V0YE44</accession>